<dbReference type="AlphaFoldDB" id="A0A819Q108"/>
<dbReference type="EMBL" id="CAJOAZ010003712">
    <property type="protein sequence ID" value="CAF4024049.1"/>
    <property type="molecule type" value="Genomic_DNA"/>
</dbReference>
<comment type="caution">
    <text evidence="1">The sequence shown here is derived from an EMBL/GenBank/DDBJ whole genome shotgun (WGS) entry which is preliminary data.</text>
</comment>
<evidence type="ECO:0000313" key="2">
    <source>
        <dbReference type="Proteomes" id="UP000663844"/>
    </source>
</evidence>
<proteinExistence type="predicted"/>
<reference evidence="1" key="1">
    <citation type="submission" date="2021-02" db="EMBL/GenBank/DDBJ databases">
        <authorList>
            <person name="Nowell W R."/>
        </authorList>
    </citation>
    <scope>NUCLEOTIDE SEQUENCE</scope>
</reference>
<sequence>MSSIYIEKNVTQHVSTSIVLKTEQEDVILFVNDKMFHKLIHWIGLNINMINTDISVEIMSRGNMNFQYSELRKLVYFRELLVPFFSDLVNGHISFNGAGTSLLSKIARLHPQLYKRFDSVQMTRSLEAH</sequence>
<evidence type="ECO:0000313" key="1">
    <source>
        <dbReference type="EMBL" id="CAF4024049.1"/>
    </source>
</evidence>
<dbReference type="Proteomes" id="UP000663844">
    <property type="component" value="Unassembled WGS sequence"/>
</dbReference>
<accession>A0A819Q108</accession>
<gene>
    <name evidence="1" type="ORF">OXD698_LOCUS30880</name>
</gene>
<protein>
    <submittedName>
        <fullName evidence="1">Uncharacterized protein</fullName>
    </submittedName>
</protein>
<organism evidence="1 2">
    <name type="scientific">Adineta steineri</name>
    <dbReference type="NCBI Taxonomy" id="433720"/>
    <lineage>
        <taxon>Eukaryota</taxon>
        <taxon>Metazoa</taxon>
        <taxon>Spiralia</taxon>
        <taxon>Gnathifera</taxon>
        <taxon>Rotifera</taxon>
        <taxon>Eurotatoria</taxon>
        <taxon>Bdelloidea</taxon>
        <taxon>Adinetida</taxon>
        <taxon>Adinetidae</taxon>
        <taxon>Adineta</taxon>
    </lineage>
</organism>
<name>A0A819Q108_9BILA</name>